<keyword evidence="5 9" id="KW-0963">Cytoplasm</keyword>
<dbReference type="PANTHER" id="PTHR43707">
    <property type="entry name" value="HISTIDYL-TRNA SYNTHETASE"/>
    <property type="match status" value="1"/>
</dbReference>
<feature type="domain" description="Class II Histidinyl-tRNA synthetase (HisRS)-like catalytic core" evidence="10">
    <location>
        <begin position="10"/>
        <end position="315"/>
    </location>
</feature>
<proteinExistence type="inferred from homology"/>
<evidence type="ECO:0000256" key="9">
    <source>
        <dbReference type="HAMAP-Rule" id="MF_00125"/>
    </source>
</evidence>
<comment type="subunit">
    <text evidence="9">Heteromultimer composed of HisG and HisZ subunits.</text>
</comment>
<name>A0ABV9MTV5_9ENTE</name>
<comment type="pathway">
    <text evidence="2 9">Amino-acid biosynthesis; L-histidine biosynthesis; L-histidine from 5-phospho-alpha-D-ribose 1-diphosphate: step 1/9.</text>
</comment>
<dbReference type="GO" id="GO:0016757">
    <property type="term" value="F:glycosyltransferase activity"/>
    <property type="evidence" value="ECO:0007669"/>
    <property type="project" value="UniProtKB-KW"/>
</dbReference>
<dbReference type="Gene3D" id="3.30.930.10">
    <property type="entry name" value="Bira Bifunctional Protein, Domain 2"/>
    <property type="match status" value="1"/>
</dbReference>
<gene>
    <name evidence="9 11" type="primary">hisZ</name>
    <name evidence="11" type="ORF">ACFO5I_00330</name>
</gene>
<evidence type="ECO:0000313" key="11">
    <source>
        <dbReference type="EMBL" id="MFC4718220.1"/>
    </source>
</evidence>
<dbReference type="PIRSF" id="PIRSF001549">
    <property type="entry name" value="His-tRNA_synth"/>
    <property type="match status" value="1"/>
</dbReference>
<accession>A0ABV9MTV5</accession>
<evidence type="ECO:0000256" key="4">
    <source>
        <dbReference type="ARBA" id="ARBA00020397"/>
    </source>
</evidence>
<keyword evidence="11" id="KW-0808">Transferase</keyword>
<dbReference type="EMBL" id="JBHSGS010000003">
    <property type="protein sequence ID" value="MFC4718220.1"/>
    <property type="molecule type" value="Genomic_DNA"/>
</dbReference>
<keyword evidence="6 9" id="KW-0028">Amino-acid biosynthesis</keyword>
<evidence type="ECO:0000256" key="2">
    <source>
        <dbReference type="ARBA" id="ARBA00004667"/>
    </source>
</evidence>
<keyword evidence="11" id="KW-0328">Glycosyltransferase</keyword>
<evidence type="ECO:0000256" key="3">
    <source>
        <dbReference type="ARBA" id="ARBA00005539"/>
    </source>
</evidence>
<dbReference type="InterPro" id="IPR004517">
    <property type="entry name" value="HisZ"/>
</dbReference>
<keyword evidence="7 9" id="KW-0368">Histidine biosynthesis</keyword>
<evidence type="ECO:0000259" key="10">
    <source>
        <dbReference type="Pfam" id="PF13393"/>
    </source>
</evidence>
<keyword evidence="12" id="KW-1185">Reference proteome</keyword>
<dbReference type="PANTHER" id="PTHR43707:SF6">
    <property type="entry name" value="ATP PHOSPHORIBOSYLTRANSFERASE REGULATORY SUBUNIT"/>
    <property type="match status" value="1"/>
</dbReference>
<sequence>MKWNRSLPNGTKDKLFKEAMQSYHLESIVNHHFEHRGYQRIETPLIEFEEVFEGMDQKATSRYRFFDEQGRIVVLRPDMTLPVGRVVSTTGIIPPVQLFYSGKIFRVIKGHSGDYSEQLQAGMELIGYESLKAETECLINAVSISQKCGIADFQIELGHAAIVESIVVELGLSNEEQQVFAQILQSKNTPNLLAFLKKYETHKLYPFVSQLSRLFGDWEILAQARQLTNQPAILDAISEMEALIAQIHQVYPEQAITVDLGLVRELKYYSGMTFKGYTDQSAGSFFSGGRYDQLLTEFSVAPVPAVGLVFYLDKIYSIINRQTGWENPVETKTLIHFEEDCLQAAEALIASEAASRLSLHQNLEDSLQYAKQWQIPQVVHVQASGVKFYQVEDVTNE</sequence>
<comment type="caution">
    <text evidence="11">The sequence shown here is derived from an EMBL/GenBank/DDBJ whole genome shotgun (WGS) entry which is preliminary data.</text>
</comment>
<protein>
    <recommendedName>
        <fullName evidence="4 9">ATP phosphoribosyltransferase regulatory subunit</fullName>
    </recommendedName>
</protein>
<dbReference type="NCBIfam" id="TIGR00443">
    <property type="entry name" value="hisZ_biosyn_reg"/>
    <property type="match status" value="1"/>
</dbReference>
<dbReference type="HAMAP" id="MF_00125">
    <property type="entry name" value="HisZ"/>
    <property type="match status" value="1"/>
</dbReference>
<dbReference type="SUPFAM" id="SSF55681">
    <property type="entry name" value="Class II aaRS and biotin synthetases"/>
    <property type="match status" value="1"/>
</dbReference>
<evidence type="ECO:0000256" key="7">
    <source>
        <dbReference type="ARBA" id="ARBA00023102"/>
    </source>
</evidence>
<evidence type="ECO:0000313" key="12">
    <source>
        <dbReference type="Proteomes" id="UP001595969"/>
    </source>
</evidence>
<comment type="miscellaneous">
    <text evidence="9">This function is generally fulfilled by the C-terminal part of HisG, which is missing in some bacteria such as this one.</text>
</comment>
<dbReference type="CDD" id="cd00773">
    <property type="entry name" value="HisRS-like_core"/>
    <property type="match status" value="1"/>
</dbReference>
<comment type="function">
    <text evidence="8 9">Required for the first step of histidine biosynthesis. May allow the feedback regulation of ATP phosphoribosyltransferase activity by histidine.</text>
</comment>
<dbReference type="InterPro" id="IPR004516">
    <property type="entry name" value="HisRS/HisZ"/>
</dbReference>
<comment type="similarity">
    <text evidence="3 9">Belongs to the class-II aminoacyl-tRNA synthetase family. HisZ subfamily.</text>
</comment>
<organism evidence="11 12">
    <name type="scientific">Enterococcus lemanii</name>
    <dbReference type="NCBI Taxonomy" id="1159752"/>
    <lineage>
        <taxon>Bacteria</taxon>
        <taxon>Bacillati</taxon>
        <taxon>Bacillota</taxon>
        <taxon>Bacilli</taxon>
        <taxon>Lactobacillales</taxon>
        <taxon>Enterococcaceae</taxon>
        <taxon>Enterococcus</taxon>
    </lineage>
</organism>
<dbReference type="InterPro" id="IPR041715">
    <property type="entry name" value="HisRS-like_core"/>
</dbReference>
<dbReference type="RefSeq" id="WP_204654254.1">
    <property type="nucleotide sequence ID" value="NZ_JAFBFD010000023.1"/>
</dbReference>
<evidence type="ECO:0000256" key="5">
    <source>
        <dbReference type="ARBA" id="ARBA00022490"/>
    </source>
</evidence>
<dbReference type="InterPro" id="IPR045864">
    <property type="entry name" value="aa-tRNA-synth_II/BPL/LPL"/>
</dbReference>
<comment type="subcellular location">
    <subcellularLocation>
        <location evidence="1 9">Cytoplasm</location>
    </subcellularLocation>
</comment>
<evidence type="ECO:0000256" key="1">
    <source>
        <dbReference type="ARBA" id="ARBA00004496"/>
    </source>
</evidence>
<dbReference type="Pfam" id="PF13393">
    <property type="entry name" value="tRNA-synt_His"/>
    <property type="match status" value="1"/>
</dbReference>
<reference evidence="12" key="1">
    <citation type="journal article" date="2019" name="Int. J. Syst. Evol. Microbiol.">
        <title>The Global Catalogue of Microorganisms (GCM) 10K type strain sequencing project: providing services to taxonomists for standard genome sequencing and annotation.</title>
        <authorList>
            <consortium name="The Broad Institute Genomics Platform"/>
            <consortium name="The Broad Institute Genome Sequencing Center for Infectious Disease"/>
            <person name="Wu L."/>
            <person name="Ma J."/>
        </authorList>
    </citation>
    <scope>NUCLEOTIDE SEQUENCE [LARGE SCALE GENOMIC DNA]</scope>
    <source>
        <strain evidence="12">CGMCC 1.19032</strain>
    </source>
</reference>
<dbReference type="Proteomes" id="UP001595969">
    <property type="component" value="Unassembled WGS sequence"/>
</dbReference>
<evidence type="ECO:0000256" key="8">
    <source>
        <dbReference type="ARBA" id="ARBA00025246"/>
    </source>
</evidence>
<evidence type="ECO:0000256" key="6">
    <source>
        <dbReference type="ARBA" id="ARBA00022605"/>
    </source>
</evidence>